<accession>A1ZC16</accession>
<evidence type="ECO:0000313" key="4">
    <source>
        <dbReference type="Proteomes" id="UP000004095"/>
    </source>
</evidence>
<evidence type="ECO:0000313" key="3">
    <source>
        <dbReference type="EMBL" id="EAY31818.1"/>
    </source>
</evidence>
<dbReference type="Pfam" id="PF13884">
    <property type="entry name" value="Peptidase_S74"/>
    <property type="match status" value="1"/>
</dbReference>
<feature type="domain" description="Peptidase S74" evidence="2">
    <location>
        <begin position="487"/>
        <end position="595"/>
    </location>
</feature>
<dbReference type="Gene3D" id="1.10.10.10">
    <property type="entry name" value="Winged helix-like DNA-binding domain superfamily/Winged helix DNA-binding domain"/>
    <property type="match status" value="1"/>
</dbReference>
<dbReference type="PROSITE" id="PS51688">
    <property type="entry name" value="ICA"/>
    <property type="match status" value="1"/>
</dbReference>
<name>A1ZC16_MICM2</name>
<comment type="caution">
    <text evidence="3">The sequence shown here is derived from an EMBL/GenBank/DDBJ whole genome shotgun (WGS) entry which is preliminary data.</text>
</comment>
<keyword evidence="1" id="KW-0175">Coiled coil</keyword>
<dbReference type="InterPro" id="IPR030392">
    <property type="entry name" value="S74_ICA"/>
</dbReference>
<keyword evidence="4" id="KW-1185">Reference proteome</keyword>
<organism evidence="3 4">
    <name type="scientific">Microscilla marina ATCC 23134</name>
    <dbReference type="NCBI Taxonomy" id="313606"/>
    <lineage>
        <taxon>Bacteria</taxon>
        <taxon>Pseudomonadati</taxon>
        <taxon>Bacteroidota</taxon>
        <taxon>Cytophagia</taxon>
        <taxon>Cytophagales</taxon>
        <taxon>Microscillaceae</taxon>
        <taxon>Microscilla</taxon>
    </lineage>
</organism>
<evidence type="ECO:0000259" key="2">
    <source>
        <dbReference type="PROSITE" id="PS51688"/>
    </source>
</evidence>
<dbReference type="EMBL" id="AAWS01000001">
    <property type="protein sequence ID" value="EAY31818.1"/>
    <property type="molecule type" value="Genomic_DNA"/>
</dbReference>
<proteinExistence type="predicted"/>
<dbReference type="InterPro" id="IPR036388">
    <property type="entry name" value="WH-like_DNA-bd_sf"/>
</dbReference>
<reference evidence="3 4" key="1">
    <citation type="submission" date="2007-01" db="EMBL/GenBank/DDBJ databases">
        <authorList>
            <person name="Haygood M."/>
            <person name="Podell S."/>
            <person name="Anderson C."/>
            <person name="Hopkinson B."/>
            <person name="Roe K."/>
            <person name="Barbeau K."/>
            <person name="Gaasterland T."/>
            <person name="Ferriera S."/>
            <person name="Johnson J."/>
            <person name="Kravitz S."/>
            <person name="Beeson K."/>
            <person name="Sutton G."/>
            <person name="Rogers Y.-H."/>
            <person name="Friedman R."/>
            <person name="Frazier M."/>
            <person name="Venter J.C."/>
        </authorList>
    </citation>
    <scope>NUCLEOTIDE SEQUENCE [LARGE SCALE GENOMIC DNA]</scope>
    <source>
        <strain evidence="3 4">ATCC 23134</strain>
    </source>
</reference>
<evidence type="ECO:0000256" key="1">
    <source>
        <dbReference type="SAM" id="Coils"/>
    </source>
</evidence>
<feature type="coiled-coil region" evidence="1">
    <location>
        <begin position="567"/>
        <end position="608"/>
    </location>
</feature>
<sequence>MNMNFQTLFNNTTTNRDNLKPAFNVGEIPTQQHFYDLIEGLFLHGNTMYKAENSGLAIQAGTDTDKTALLLYTDATSEPAWQLGVANGFELKDSAGNTQWMVTNDGKVGIGTTSPGDVLSLGANQLNFAPYADIGTFTEAAIIKALGDLVIDFDNNTNDTSGVFAITHDNGASEVFRINQEGKVGIGTTSPTTRLDITQEAPGIALNVETTTYAGVSGYTGISLKAKDENDIVNEWVLYNSISNSTESYNGIGFFDPAVSSYRLFINKSDGNVGIGTTNPAASLDILAPAVGGNEDILKMKVTDAPSDYLKFGNITAAAGQFMPSIMAHHDTDNREALFVIGSISPSSNNGTNAIMYFEARTEGAPYTVPESSTRPLFAWGSYNAKKMVMMANGNVGIGTTSPQHRLDIDSNTNEILRLDGLYASGNAPATKVSFGGAGTRYGAVWWVPGLNEFQFTQSTNNWFGGAGYYASIRGNAIYSNSTQLTSDIRFKKDIMPITHEVIAKLGQLQGNTYQWRTEEFKNRDFAEGTQLGFIAQEMQEVYPELVNEDHQGDLSINYTGLIPVLTEALKDLNNKSEEAAKDLNNKNEALEARVMHLEKLVLKANMEA</sequence>
<protein>
    <submittedName>
        <fullName evidence="3">Cell wall surface anchor family protein, putative</fullName>
    </submittedName>
</protein>
<dbReference type="eggNOG" id="COG0729">
    <property type="taxonomic scope" value="Bacteria"/>
</dbReference>
<dbReference type="AlphaFoldDB" id="A1ZC16"/>
<dbReference type="Proteomes" id="UP000004095">
    <property type="component" value="Unassembled WGS sequence"/>
</dbReference>
<gene>
    <name evidence="3" type="ORF">M23134_01847</name>
</gene>